<dbReference type="GO" id="GO:0000270">
    <property type="term" value="P:peptidoglycan metabolic process"/>
    <property type="evidence" value="ECO:0007669"/>
    <property type="project" value="TreeGrafter"/>
</dbReference>
<dbReference type="GO" id="GO:0043164">
    <property type="term" value="P:Gram-negative-bacterium-type cell wall biogenesis"/>
    <property type="evidence" value="ECO:0007669"/>
    <property type="project" value="TreeGrafter"/>
</dbReference>
<feature type="domain" description="DUF218" evidence="1">
    <location>
        <begin position="42"/>
        <end position="206"/>
    </location>
</feature>
<dbReference type="GO" id="GO:0005886">
    <property type="term" value="C:plasma membrane"/>
    <property type="evidence" value="ECO:0007669"/>
    <property type="project" value="TreeGrafter"/>
</dbReference>
<dbReference type="PANTHER" id="PTHR30336">
    <property type="entry name" value="INNER MEMBRANE PROTEIN, PROBABLE PERMEASE"/>
    <property type="match status" value="1"/>
</dbReference>
<evidence type="ECO:0000259" key="1">
    <source>
        <dbReference type="Pfam" id="PF02698"/>
    </source>
</evidence>
<dbReference type="PANTHER" id="PTHR30336:SF4">
    <property type="entry name" value="ENVELOPE BIOGENESIS FACTOR ELYC"/>
    <property type="match status" value="1"/>
</dbReference>
<dbReference type="InterPro" id="IPR003848">
    <property type="entry name" value="DUF218"/>
</dbReference>
<evidence type="ECO:0000313" key="2">
    <source>
        <dbReference type="EMBL" id="CAA6811032.1"/>
    </source>
</evidence>
<dbReference type="InterPro" id="IPR014729">
    <property type="entry name" value="Rossmann-like_a/b/a_fold"/>
</dbReference>
<dbReference type="InterPro" id="IPR051599">
    <property type="entry name" value="Cell_Envelope_Assoc"/>
</dbReference>
<protein>
    <recommendedName>
        <fullName evidence="1">DUF218 domain-containing protein</fullName>
    </recommendedName>
</protein>
<dbReference type="Gene3D" id="3.40.50.620">
    <property type="entry name" value="HUPs"/>
    <property type="match status" value="1"/>
</dbReference>
<dbReference type="CDD" id="cd06259">
    <property type="entry name" value="YdcF-like"/>
    <property type="match status" value="1"/>
</dbReference>
<name>A0A6S6SXY1_9BACT</name>
<dbReference type="Pfam" id="PF02698">
    <property type="entry name" value="DUF218"/>
    <property type="match status" value="1"/>
</dbReference>
<organism evidence="2">
    <name type="scientific">uncultured Sulfurovum sp</name>
    <dbReference type="NCBI Taxonomy" id="269237"/>
    <lineage>
        <taxon>Bacteria</taxon>
        <taxon>Pseudomonadati</taxon>
        <taxon>Campylobacterota</taxon>
        <taxon>Epsilonproteobacteria</taxon>
        <taxon>Campylobacterales</taxon>
        <taxon>Sulfurovaceae</taxon>
        <taxon>Sulfurovum</taxon>
        <taxon>environmental samples</taxon>
    </lineage>
</organism>
<sequence>MSYLWILLFLWLISMPITYAYPLYLLEKDYLHNEPLATEGVDAIVILGGGLTDRTMHKRPNLTVGLLERVRFGAFLQRESSLPILVSGAGSHLTCTEAEVMKEVLENEFHAKVEYVEDRSNTTHENAKFTVEMLKKSELRKVYLVTSSWHLKRAFFLFEKYADTIEIIPIADFFYVEKKFVTGLDDFYPSMSTFYYQHRIYSEWIKLIIYKFKGMY</sequence>
<proteinExistence type="predicted"/>
<dbReference type="AlphaFoldDB" id="A0A6S6SXY1"/>
<reference evidence="2" key="1">
    <citation type="submission" date="2020-01" db="EMBL/GenBank/DDBJ databases">
        <authorList>
            <person name="Meier V. D."/>
            <person name="Meier V D."/>
        </authorList>
    </citation>
    <scope>NUCLEOTIDE SEQUENCE</scope>
    <source>
        <strain evidence="2">HLG_WM_MAG_06</strain>
    </source>
</reference>
<accession>A0A6S6SXY1</accession>
<gene>
    <name evidence="2" type="ORF">HELGO_WM5258</name>
</gene>
<dbReference type="EMBL" id="CACVAP010000061">
    <property type="protein sequence ID" value="CAA6811032.1"/>
    <property type="molecule type" value="Genomic_DNA"/>
</dbReference>